<dbReference type="RefSeq" id="WP_132259750.1">
    <property type="nucleotide sequence ID" value="NZ_SLZQ01000011.1"/>
</dbReference>
<dbReference type="AlphaFoldDB" id="A0A4R3HS71"/>
<dbReference type="InterPro" id="IPR043128">
    <property type="entry name" value="Rev_trsase/Diguanyl_cyclase"/>
</dbReference>
<proteinExistence type="predicted"/>
<comment type="subcellular location">
    <subcellularLocation>
        <location evidence="1">Cell membrane</location>
        <topology evidence="1">Multi-pass membrane protein</topology>
    </subcellularLocation>
</comment>
<sequence>MKFQLSKLTLRTRLLIIILLASLPAVGLFLLESSREYDKAQREAQNNLMAMATLVASNESRVVQGIKDILLAISQQPFVQNRDLPMCRDTLVRMAKQFSAYDNFSVIDTNGDILCTGSPLDGAVNVQDRPYFQTMMREKRFVGGAYLVSRVTGLQVATFALPVIQDGQVTGAISTALRLEELTSMARGIPLPAGTVIGITDMQGVLLTREPAIPEIIGKPVQDAALMRSLSAGAPHFVDGHGMDGVQRLYAAVPIQFEGKPFFYVFVGLDKSRLERAARNSLVIDFSVLALIIALSYIGTGYLSQRSLLKPVQRIIAAAQGVSAGNLKARTELNHEAGEIGELARQFDVMAEALEAREEANRSANKYIEYIAQHDPLTNLPNRRLFAMQLEQQTARMKTTGKCLAVLFLNLDRFRLVNDSLGQDVGDQLLLTVAKRLEGCVLAEATVAHLGRDEFVCMLPGVGPQEVMMGVVQTLVRQVTEPFVIGGEHIEIGATVGVSLFPDHSEDGTTLVRYAEVAMHEAKESNMPVRLYSPYMGTIAGRRRVLETELRRALANREFLVAYQPKVDTVSKRIVGAEALIRWQHPEKGLLSPAGYIRVAEEIQLIVPIGEWVLRAACFQNKLWQDAGLPPIQVAVNVSAHQFKRDDFVDTVRHALQDSGLEARYLELEITEGTFLHGSHEVLHALRGLGIALAIDDFGTGYSNLSYLKNLPVDKLKIDQSFIRDIVRDPNDAAVTQAIINVARSLKLTVVAEGVEDRQTFNILEQLGCDEIQGYYCGKPQLPDDFRALLQSGYATPFVSTDTTTSNAPA</sequence>
<dbReference type="Pfam" id="PF00672">
    <property type="entry name" value="HAMP"/>
    <property type="match status" value="1"/>
</dbReference>
<dbReference type="OrthoDB" id="9813903at2"/>
<reference evidence="10 11" key="1">
    <citation type="submission" date="2019-03" db="EMBL/GenBank/DDBJ databases">
        <title>Genomic Encyclopedia of Type Strains, Phase IV (KMG-IV): sequencing the most valuable type-strain genomes for metagenomic binning, comparative biology and taxonomic classification.</title>
        <authorList>
            <person name="Goeker M."/>
        </authorList>
    </citation>
    <scope>NUCLEOTIDE SEQUENCE [LARGE SCALE GENOMIC DNA]</scope>
    <source>
        <strain evidence="10 11">DSM 7445</strain>
    </source>
</reference>
<keyword evidence="4 6" id="KW-1133">Transmembrane helix</keyword>
<evidence type="ECO:0000256" key="6">
    <source>
        <dbReference type="SAM" id="Phobius"/>
    </source>
</evidence>
<dbReference type="PROSITE" id="PS50885">
    <property type="entry name" value="HAMP"/>
    <property type="match status" value="1"/>
</dbReference>
<evidence type="ECO:0000313" key="10">
    <source>
        <dbReference type="EMBL" id="TCS35172.1"/>
    </source>
</evidence>
<dbReference type="NCBIfam" id="TIGR00254">
    <property type="entry name" value="GGDEF"/>
    <property type="match status" value="1"/>
</dbReference>
<dbReference type="CDD" id="cd12914">
    <property type="entry name" value="PDC1_DGC_like"/>
    <property type="match status" value="1"/>
</dbReference>
<dbReference type="PANTHER" id="PTHR44757">
    <property type="entry name" value="DIGUANYLATE CYCLASE DGCP"/>
    <property type="match status" value="1"/>
</dbReference>
<dbReference type="SMART" id="SM00052">
    <property type="entry name" value="EAL"/>
    <property type="match status" value="1"/>
</dbReference>
<accession>A0A4R3HS71</accession>
<name>A0A4R3HS71_PAULE</name>
<feature type="domain" description="EAL" evidence="7">
    <location>
        <begin position="543"/>
        <end position="794"/>
    </location>
</feature>
<evidence type="ECO:0000313" key="11">
    <source>
        <dbReference type="Proteomes" id="UP000295382"/>
    </source>
</evidence>
<dbReference type="InterPro" id="IPR052155">
    <property type="entry name" value="Biofilm_reg_signaling"/>
</dbReference>
<feature type="transmembrane region" description="Helical" evidence="6">
    <location>
        <begin position="12"/>
        <end position="31"/>
    </location>
</feature>
<protein>
    <submittedName>
        <fullName evidence="10">Diguanylate cyclase (GGDEF)-like protein</fullName>
    </submittedName>
</protein>
<keyword evidence="5 6" id="KW-0472">Membrane</keyword>
<dbReference type="PANTHER" id="PTHR44757:SF2">
    <property type="entry name" value="BIOFILM ARCHITECTURE MAINTENANCE PROTEIN MBAA"/>
    <property type="match status" value="1"/>
</dbReference>
<dbReference type="GO" id="GO:0005886">
    <property type="term" value="C:plasma membrane"/>
    <property type="evidence" value="ECO:0007669"/>
    <property type="project" value="UniProtKB-SubCell"/>
</dbReference>
<evidence type="ECO:0000256" key="5">
    <source>
        <dbReference type="ARBA" id="ARBA00023136"/>
    </source>
</evidence>
<dbReference type="InterPro" id="IPR033479">
    <property type="entry name" value="dCache_1"/>
</dbReference>
<dbReference type="CDD" id="cd06225">
    <property type="entry name" value="HAMP"/>
    <property type="match status" value="1"/>
</dbReference>
<dbReference type="Gene3D" id="3.20.20.450">
    <property type="entry name" value="EAL domain"/>
    <property type="match status" value="1"/>
</dbReference>
<feature type="domain" description="GGDEF" evidence="9">
    <location>
        <begin position="402"/>
        <end position="534"/>
    </location>
</feature>
<feature type="domain" description="HAMP" evidence="8">
    <location>
        <begin position="306"/>
        <end position="359"/>
    </location>
</feature>
<organism evidence="10 11">
    <name type="scientific">Paucimonas lemoignei</name>
    <name type="common">Pseudomonas lemoignei</name>
    <dbReference type="NCBI Taxonomy" id="29443"/>
    <lineage>
        <taxon>Bacteria</taxon>
        <taxon>Pseudomonadati</taxon>
        <taxon>Pseudomonadota</taxon>
        <taxon>Betaproteobacteria</taxon>
        <taxon>Burkholderiales</taxon>
        <taxon>Burkholderiaceae</taxon>
        <taxon>Paucimonas</taxon>
    </lineage>
</organism>
<dbReference type="Pfam" id="PF00563">
    <property type="entry name" value="EAL"/>
    <property type="match status" value="1"/>
</dbReference>
<keyword evidence="2" id="KW-1003">Cell membrane</keyword>
<evidence type="ECO:0000256" key="4">
    <source>
        <dbReference type="ARBA" id="ARBA00022989"/>
    </source>
</evidence>
<dbReference type="Gene3D" id="6.10.340.10">
    <property type="match status" value="1"/>
</dbReference>
<dbReference type="SUPFAM" id="SSF158472">
    <property type="entry name" value="HAMP domain-like"/>
    <property type="match status" value="1"/>
</dbReference>
<dbReference type="InterPro" id="IPR029787">
    <property type="entry name" value="Nucleotide_cyclase"/>
</dbReference>
<dbReference type="SUPFAM" id="SSF141868">
    <property type="entry name" value="EAL domain-like"/>
    <property type="match status" value="1"/>
</dbReference>
<comment type="caution">
    <text evidence="10">The sequence shown here is derived from an EMBL/GenBank/DDBJ whole genome shotgun (WGS) entry which is preliminary data.</text>
</comment>
<keyword evidence="11" id="KW-1185">Reference proteome</keyword>
<dbReference type="PROSITE" id="PS50883">
    <property type="entry name" value="EAL"/>
    <property type="match status" value="1"/>
</dbReference>
<dbReference type="InterPro" id="IPR003660">
    <property type="entry name" value="HAMP_dom"/>
</dbReference>
<dbReference type="Pfam" id="PF00990">
    <property type="entry name" value="GGDEF"/>
    <property type="match status" value="1"/>
</dbReference>
<evidence type="ECO:0000259" key="9">
    <source>
        <dbReference type="PROSITE" id="PS50887"/>
    </source>
</evidence>
<evidence type="ECO:0000259" key="8">
    <source>
        <dbReference type="PROSITE" id="PS50885"/>
    </source>
</evidence>
<dbReference type="SMART" id="SM00267">
    <property type="entry name" value="GGDEF"/>
    <property type="match status" value="1"/>
</dbReference>
<dbReference type="CDD" id="cd01948">
    <property type="entry name" value="EAL"/>
    <property type="match status" value="1"/>
</dbReference>
<evidence type="ECO:0000256" key="3">
    <source>
        <dbReference type="ARBA" id="ARBA00022692"/>
    </source>
</evidence>
<dbReference type="InterPro" id="IPR035919">
    <property type="entry name" value="EAL_sf"/>
</dbReference>
<dbReference type="CDD" id="cd12915">
    <property type="entry name" value="PDC2_DGC_like"/>
    <property type="match status" value="1"/>
</dbReference>
<dbReference type="SUPFAM" id="SSF55073">
    <property type="entry name" value="Nucleotide cyclase"/>
    <property type="match status" value="1"/>
</dbReference>
<gene>
    <name evidence="10" type="ORF">EDC30_11187</name>
</gene>
<dbReference type="GO" id="GO:0007165">
    <property type="term" value="P:signal transduction"/>
    <property type="evidence" value="ECO:0007669"/>
    <property type="project" value="InterPro"/>
</dbReference>
<keyword evidence="3 6" id="KW-0812">Transmembrane</keyword>
<dbReference type="Pfam" id="PF02743">
    <property type="entry name" value="dCache_1"/>
    <property type="match status" value="1"/>
</dbReference>
<dbReference type="InterPro" id="IPR000160">
    <property type="entry name" value="GGDEF_dom"/>
</dbReference>
<evidence type="ECO:0000256" key="1">
    <source>
        <dbReference type="ARBA" id="ARBA00004651"/>
    </source>
</evidence>
<dbReference type="Gene3D" id="3.30.450.20">
    <property type="entry name" value="PAS domain"/>
    <property type="match status" value="2"/>
</dbReference>
<dbReference type="SMART" id="SM00304">
    <property type="entry name" value="HAMP"/>
    <property type="match status" value="1"/>
</dbReference>
<dbReference type="Proteomes" id="UP000295382">
    <property type="component" value="Unassembled WGS sequence"/>
</dbReference>
<evidence type="ECO:0000259" key="7">
    <source>
        <dbReference type="PROSITE" id="PS50883"/>
    </source>
</evidence>
<dbReference type="InterPro" id="IPR001633">
    <property type="entry name" value="EAL_dom"/>
</dbReference>
<dbReference type="PROSITE" id="PS50887">
    <property type="entry name" value="GGDEF"/>
    <property type="match status" value="1"/>
</dbReference>
<evidence type="ECO:0000256" key="2">
    <source>
        <dbReference type="ARBA" id="ARBA00022475"/>
    </source>
</evidence>
<dbReference type="CDD" id="cd01949">
    <property type="entry name" value="GGDEF"/>
    <property type="match status" value="1"/>
</dbReference>
<dbReference type="EMBL" id="SLZQ01000011">
    <property type="protein sequence ID" value="TCS35172.1"/>
    <property type="molecule type" value="Genomic_DNA"/>
</dbReference>
<dbReference type="Gene3D" id="3.30.70.270">
    <property type="match status" value="1"/>
</dbReference>
<feature type="transmembrane region" description="Helical" evidence="6">
    <location>
        <begin position="282"/>
        <end position="303"/>
    </location>
</feature>